<dbReference type="AlphaFoldDB" id="A0A0C9WQ01"/>
<evidence type="ECO:0000313" key="1">
    <source>
        <dbReference type="EMBL" id="KIK00215.1"/>
    </source>
</evidence>
<reference evidence="2" key="2">
    <citation type="submission" date="2015-01" db="EMBL/GenBank/DDBJ databases">
        <title>Evolutionary Origins and Diversification of the Mycorrhizal Mutualists.</title>
        <authorList>
            <consortium name="DOE Joint Genome Institute"/>
            <consortium name="Mycorrhizal Genomics Consortium"/>
            <person name="Kohler A."/>
            <person name="Kuo A."/>
            <person name="Nagy L.G."/>
            <person name="Floudas D."/>
            <person name="Copeland A."/>
            <person name="Barry K.W."/>
            <person name="Cichocki N."/>
            <person name="Veneault-Fourrey C."/>
            <person name="LaButti K."/>
            <person name="Lindquist E.A."/>
            <person name="Lipzen A."/>
            <person name="Lundell T."/>
            <person name="Morin E."/>
            <person name="Murat C."/>
            <person name="Riley R."/>
            <person name="Ohm R."/>
            <person name="Sun H."/>
            <person name="Tunlid A."/>
            <person name="Henrissat B."/>
            <person name="Grigoriev I.V."/>
            <person name="Hibbett D.S."/>
            <person name="Martin F."/>
        </authorList>
    </citation>
    <scope>NUCLEOTIDE SEQUENCE [LARGE SCALE GENOMIC DNA]</scope>
    <source>
        <strain evidence="2">LaAM-08-1</strain>
    </source>
</reference>
<dbReference type="HOGENOM" id="CLU_1461544_0_0_1"/>
<dbReference type="EMBL" id="KN838630">
    <property type="protein sequence ID" value="KIK00215.1"/>
    <property type="molecule type" value="Genomic_DNA"/>
</dbReference>
<dbReference type="Proteomes" id="UP000054477">
    <property type="component" value="Unassembled WGS sequence"/>
</dbReference>
<name>A0A0C9WQ01_9AGAR</name>
<proteinExistence type="predicted"/>
<gene>
    <name evidence="1" type="ORF">K443DRAFT_7802</name>
</gene>
<protein>
    <submittedName>
        <fullName evidence="1">Uncharacterized protein</fullName>
    </submittedName>
</protein>
<accession>A0A0C9WQ01</accession>
<organism evidence="1 2">
    <name type="scientific">Laccaria amethystina LaAM-08-1</name>
    <dbReference type="NCBI Taxonomy" id="1095629"/>
    <lineage>
        <taxon>Eukaryota</taxon>
        <taxon>Fungi</taxon>
        <taxon>Dikarya</taxon>
        <taxon>Basidiomycota</taxon>
        <taxon>Agaricomycotina</taxon>
        <taxon>Agaricomycetes</taxon>
        <taxon>Agaricomycetidae</taxon>
        <taxon>Agaricales</taxon>
        <taxon>Agaricineae</taxon>
        <taxon>Hydnangiaceae</taxon>
        <taxon>Laccaria</taxon>
    </lineage>
</organism>
<keyword evidence="2" id="KW-1185">Reference proteome</keyword>
<reference evidence="1 2" key="1">
    <citation type="submission" date="2014-04" db="EMBL/GenBank/DDBJ databases">
        <authorList>
            <consortium name="DOE Joint Genome Institute"/>
            <person name="Kuo A."/>
            <person name="Kohler A."/>
            <person name="Nagy L.G."/>
            <person name="Floudas D."/>
            <person name="Copeland A."/>
            <person name="Barry K.W."/>
            <person name="Cichocki N."/>
            <person name="Veneault-Fourrey C."/>
            <person name="LaButti K."/>
            <person name="Lindquist E.A."/>
            <person name="Lipzen A."/>
            <person name="Lundell T."/>
            <person name="Morin E."/>
            <person name="Murat C."/>
            <person name="Sun H."/>
            <person name="Tunlid A."/>
            <person name="Henrissat B."/>
            <person name="Grigoriev I.V."/>
            <person name="Hibbett D.S."/>
            <person name="Martin F."/>
            <person name="Nordberg H.P."/>
            <person name="Cantor M.N."/>
            <person name="Hua S.X."/>
        </authorList>
    </citation>
    <scope>NUCLEOTIDE SEQUENCE [LARGE SCALE GENOMIC DNA]</scope>
    <source>
        <strain evidence="1 2">LaAM-08-1</strain>
    </source>
</reference>
<evidence type="ECO:0000313" key="2">
    <source>
        <dbReference type="Proteomes" id="UP000054477"/>
    </source>
</evidence>
<sequence length="185" mass="20753">MPTIWSSVSTIQRLGTLPPIILQDVAKPLPSNSSLAGYLGYSSNFHTVYSVFNCLCPRFIAGDSDDLPRSITTIPWQQITHIKINGRRVLARDCLLLACCRVAVKVHFQAIEFGQFDDTPSSIVLTFCDPTVLLRHPDLPVLTRLEIHDYEGGVLLDDAVFNEFIHRTSPQLKHLIIPDILYPVE</sequence>